<dbReference type="InterPro" id="IPR009000">
    <property type="entry name" value="Transl_B-barrel_sf"/>
</dbReference>
<accession>A0A3P3Z6S1</accession>
<dbReference type="Gene3D" id="2.40.30.10">
    <property type="entry name" value="Translation factors"/>
    <property type="match status" value="1"/>
</dbReference>
<dbReference type="InterPro" id="IPR000178">
    <property type="entry name" value="TF_IF2_bacterial-like"/>
</dbReference>
<dbReference type="SUPFAM" id="SSF50447">
    <property type="entry name" value="Translation proteins"/>
    <property type="match status" value="1"/>
</dbReference>
<proteinExistence type="predicted"/>
<dbReference type="EMBL" id="LS997621">
    <property type="protein sequence ID" value="SYZ65933.1"/>
    <property type="molecule type" value="Genomic_DNA"/>
</dbReference>
<sequence>MSLSGSNAAAAADDETREVVYEGQLKELRRFKDLVPTVETGLECGVVLHDDFSFRVGDVLEQVEEYEESRDVTEEYEAAEKREKILRETAEVQARMEDEESRAAEQAASSAELHEKLKAMSG</sequence>
<dbReference type="GO" id="GO:0003743">
    <property type="term" value="F:translation initiation factor activity"/>
    <property type="evidence" value="ECO:0007669"/>
    <property type="project" value="InterPro"/>
</dbReference>
<evidence type="ECO:0000256" key="1">
    <source>
        <dbReference type="SAM" id="MobiDB-lite"/>
    </source>
</evidence>
<reference evidence="2 3" key="1">
    <citation type="submission" date="2018-09" db="EMBL/GenBank/DDBJ databases">
        <authorList>
            <person name="Peiro R."/>
            <person name="Begona"/>
            <person name="Cbmso G."/>
            <person name="Lopez M."/>
            <person name="Gonzalez S."/>
        </authorList>
    </citation>
    <scope>NUCLEOTIDE SEQUENCE [LARGE SCALE GENOMIC DNA]</scope>
</reference>
<evidence type="ECO:0000313" key="2">
    <source>
        <dbReference type="EMBL" id="SYZ65933.1"/>
    </source>
</evidence>
<protein>
    <submittedName>
        <fullName evidence="2">Translation_initiation_factor_IF-2</fullName>
    </submittedName>
</protein>
<dbReference type="PROSITE" id="PS01176">
    <property type="entry name" value="IF2"/>
    <property type="match status" value="1"/>
</dbReference>
<dbReference type="GO" id="GO:0003924">
    <property type="term" value="F:GTPase activity"/>
    <property type="evidence" value="ECO:0007669"/>
    <property type="project" value="InterPro"/>
</dbReference>
<evidence type="ECO:0000313" key="3">
    <source>
        <dbReference type="Proteomes" id="UP000319462"/>
    </source>
</evidence>
<organism evidence="2 3">
    <name type="scientific">Leishmania braziliensis MHOM/BR/75/M2904</name>
    <dbReference type="NCBI Taxonomy" id="420245"/>
    <lineage>
        <taxon>Eukaryota</taxon>
        <taxon>Discoba</taxon>
        <taxon>Euglenozoa</taxon>
        <taxon>Kinetoplastea</taxon>
        <taxon>Metakinetoplastina</taxon>
        <taxon>Trypanosomatida</taxon>
        <taxon>Trypanosomatidae</taxon>
        <taxon>Leishmaniinae</taxon>
        <taxon>Leishmania</taxon>
        <taxon>Leishmania braziliensis species complex</taxon>
    </lineage>
</organism>
<dbReference type="AlphaFoldDB" id="A0A3P3Z6S1"/>
<feature type="region of interest" description="Disordered" evidence="1">
    <location>
        <begin position="95"/>
        <end position="122"/>
    </location>
</feature>
<dbReference type="Proteomes" id="UP000319462">
    <property type="component" value="Chromosome 22"/>
</dbReference>
<dbReference type="GO" id="GO:0005525">
    <property type="term" value="F:GTP binding"/>
    <property type="evidence" value="ECO:0007669"/>
    <property type="project" value="InterPro"/>
</dbReference>
<name>A0A3P3Z6S1_LEIBR</name>
<feature type="compositionally biased region" description="Basic and acidic residues" evidence="1">
    <location>
        <begin position="112"/>
        <end position="122"/>
    </location>
</feature>
<gene>
    <name evidence="2" type="ORF">LBRM2904_22.1070</name>
</gene>